<protein>
    <submittedName>
        <fullName evidence="1">Uncharacterized protein</fullName>
    </submittedName>
</protein>
<name>A0A834HQL7_RHYFE</name>
<dbReference type="Proteomes" id="UP000625711">
    <property type="component" value="Unassembled WGS sequence"/>
</dbReference>
<evidence type="ECO:0000313" key="2">
    <source>
        <dbReference type="Proteomes" id="UP000625711"/>
    </source>
</evidence>
<organism evidence="1 2">
    <name type="scientific">Rhynchophorus ferrugineus</name>
    <name type="common">Red palm weevil</name>
    <name type="synonym">Curculio ferrugineus</name>
    <dbReference type="NCBI Taxonomy" id="354439"/>
    <lineage>
        <taxon>Eukaryota</taxon>
        <taxon>Metazoa</taxon>
        <taxon>Ecdysozoa</taxon>
        <taxon>Arthropoda</taxon>
        <taxon>Hexapoda</taxon>
        <taxon>Insecta</taxon>
        <taxon>Pterygota</taxon>
        <taxon>Neoptera</taxon>
        <taxon>Endopterygota</taxon>
        <taxon>Coleoptera</taxon>
        <taxon>Polyphaga</taxon>
        <taxon>Cucujiformia</taxon>
        <taxon>Curculionidae</taxon>
        <taxon>Dryophthorinae</taxon>
        <taxon>Rhynchophorus</taxon>
    </lineage>
</organism>
<comment type="caution">
    <text evidence="1">The sequence shown here is derived from an EMBL/GenBank/DDBJ whole genome shotgun (WGS) entry which is preliminary data.</text>
</comment>
<reference evidence="1" key="1">
    <citation type="submission" date="2020-08" db="EMBL/GenBank/DDBJ databases">
        <title>Genome sequencing and assembly of the red palm weevil Rhynchophorus ferrugineus.</title>
        <authorList>
            <person name="Dias G.B."/>
            <person name="Bergman C.M."/>
            <person name="Manee M."/>
        </authorList>
    </citation>
    <scope>NUCLEOTIDE SEQUENCE</scope>
    <source>
        <strain evidence="1">AA-2017</strain>
        <tissue evidence="1">Whole larva</tissue>
    </source>
</reference>
<dbReference type="EMBL" id="JAACXV010014491">
    <property type="protein sequence ID" value="KAF7266870.1"/>
    <property type="molecule type" value="Genomic_DNA"/>
</dbReference>
<dbReference type="AlphaFoldDB" id="A0A834HQL7"/>
<proteinExistence type="predicted"/>
<accession>A0A834HQL7</accession>
<gene>
    <name evidence="1" type="ORF">GWI33_019802</name>
</gene>
<sequence>MIFLVHISPVLVVPHAVNKNRQQKNVPHRRENMPLVPGQFDISVDNRRDYSRGVFFEKNGAGRGYFLCDRLHNHPFMWTRSGRWQ</sequence>
<evidence type="ECO:0000313" key="1">
    <source>
        <dbReference type="EMBL" id="KAF7266870.1"/>
    </source>
</evidence>
<keyword evidence="2" id="KW-1185">Reference proteome</keyword>